<evidence type="ECO:0000256" key="2">
    <source>
        <dbReference type="ARBA" id="ARBA00022980"/>
    </source>
</evidence>
<keyword evidence="6" id="KW-1185">Reference proteome</keyword>
<dbReference type="InterPro" id="IPR002672">
    <property type="entry name" value="Ribosomal_eL28"/>
</dbReference>
<dbReference type="GO" id="GO:0006412">
    <property type="term" value="P:translation"/>
    <property type="evidence" value="ECO:0007669"/>
    <property type="project" value="InterPro"/>
</dbReference>
<reference evidence="5" key="1">
    <citation type="submission" date="2016-04" db="EMBL/GenBank/DDBJ databases">
        <authorList>
            <person name="Nguyen H.D."/>
            <person name="Samba Siva P."/>
            <person name="Cullis J."/>
            <person name="Levesque C.A."/>
            <person name="Hambleton S."/>
        </authorList>
    </citation>
    <scope>NUCLEOTIDE SEQUENCE</scope>
    <source>
        <strain evidence="5">DAOMC 236416</strain>
    </source>
</reference>
<accession>A0A177TI27</accession>
<comment type="caution">
    <text evidence="5">The sequence shown here is derived from an EMBL/GenBank/DDBJ whole genome shotgun (WGS) entry which is preliminary data.</text>
</comment>
<dbReference type="GO" id="GO:0005840">
    <property type="term" value="C:ribosome"/>
    <property type="evidence" value="ECO:0007669"/>
    <property type="project" value="UniProtKB-KW"/>
</dbReference>
<keyword evidence="3" id="KW-0687">Ribonucleoprotein</keyword>
<evidence type="ECO:0000313" key="5">
    <source>
        <dbReference type="EMBL" id="KAE8260229.1"/>
    </source>
</evidence>
<dbReference type="Proteomes" id="UP000077521">
    <property type="component" value="Unassembled WGS sequence"/>
</dbReference>
<reference evidence="5" key="2">
    <citation type="journal article" date="2019" name="IMA Fungus">
        <title>Genome sequencing and comparison of five Tilletia species to identify candidate genes for the detection of regulated species infecting wheat.</title>
        <authorList>
            <person name="Nguyen H.D.T."/>
            <person name="Sultana T."/>
            <person name="Kesanakurti P."/>
            <person name="Hambleton S."/>
        </authorList>
    </citation>
    <scope>NUCLEOTIDE SEQUENCE</scope>
    <source>
        <strain evidence="5">DAOMC 236416</strain>
    </source>
</reference>
<feature type="domain" description="Ribosomal eL28/Mak16" evidence="4">
    <location>
        <begin position="12"/>
        <end position="126"/>
    </location>
</feature>
<dbReference type="Pfam" id="PF01778">
    <property type="entry name" value="Ribosomal_L28e"/>
    <property type="match status" value="1"/>
</dbReference>
<dbReference type="GO" id="GO:1990904">
    <property type="term" value="C:ribonucleoprotein complex"/>
    <property type="evidence" value="ECO:0007669"/>
    <property type="project" value="UniProtKB-KW"/>
</dbReference>
<sequence>MPGLAVSNELEYLLTRTTSSYIVKQASLPRYFSREPRNLAQIHSFKFSGTTNAKTIGIEPVSGGGVAVVTRKSKASPSALKGAYTATTIKKGGSRRVAGVVSNLTKNGYRRDLTQLAVARSSAILRAQRSRKARPTTVKPRGNKAIAAANAKANAAPAEESAAEEAA</sequence>
<gene>
    <name evidence="5" type="ORF">A4X13_0g470</name>
</gene>
<dbReference type="AlphaFoldDB" id="A0A177TI27"/>
<dbReference type="EMBL" id="LWDF02000015">
    <property type="protein sequence ID" value="KAE8260229.1"/>
    <property type="molecule type" value="Genomic_DNA"/>
</dbReference>
<evidence type="ECO:0000313" key="6">
    <source>
        <dbReference type="Proteomes" id="UP000077521"/>
    </source>
</evidence>
<dbReference type="PANTHER" id="PTHR10544">
    <property type="entry name" value="60S RIBOSOMAL PROTEIN L28"/>
    <property type="match status" value="1"/>
</dbReference>
<protein>
    <recommendedName>
        <fullName evidence="4">Ribosomal eL28/Mak16 domain-containing protein</fullName>
    </recommendedName>
</protein>
<dbReference type="GO" id="GO:0003735">
    <property type="term" value="F:structural constituent of ribosome"/>
    <property type="evidence" value="ECO:0007669"/>
    <property type="project" value="InterPro"/>
</dbReference>
<keyword evidence="2" id="KW-0689">Ribosomal protein</keyword>
<organism evidence="5 6">
    <name type="scientific">Tilletia indica</name>
    <dbReference type="NCBI Taxonomy" id="43049"/>
    <lineage>
        <taxon>Eukaryota</taxon>
        <taxon>Fungi</taxon>
        <taxon>Dikarya</taxon>
        <taxon>Basidiomycota</taxon>
        <taxon>Ustilaginomycotina</taxon>
        <taxon>Exobasidiomycetes</taxon>
        <taxon>Tilletiales</taxon>
        <taxon>Tilletiaceae</taxon>
        <taxon>Tilletia</taxon>
    </lineage>
</organism>
<dbReference type="Gene3D" id="3.30.390.110">
    <property type="match status" value="1"/>
</dbReference>
<evidence type="ECO:0000256" key="3">
    <source>
        <dbReference type="ARBA" id="ARBA00023274"/>
    </source>
</evidence>
<evidence type="ECO:0000256" key="1">
    <source>
        <dbReference type="ARBA" id="ARBA00007926"/>
    </source>
</evidence>
<proteinExistence type="inferred from homology"/>
<dbReference type="InterPro" id="IPR029004">
    <property type="entry name" value="Ribosomal_eL28/Mak16"/>
</dbReference>
<evidence type="ECO:0000259" key="4">
    <source>
        <dbReference type="Pfam" id="PF01778"/>
    </source>
</evidence>
<name>A0A177TI27_9BASI</name>
<dbReference type="OrthoDB" id="338850at2759"/>
<comment type="similarity">
    <text evidence="1">Belongs to the eukaryotic ribosomal protein eL28 family.</text>
</comment>